<comment type="caution">
    <text evidence="20">The sequence shown here is derived from an EMBL/GenBank/DDBJ whole genome shotgun (WGS) entry which is preliminary data.</text>
</comment>
<organism evidence="20 21">
    <name type="scientific">Cucurbita argyrosperma subsp. sororia</name>
    <dbReference type="NCBI Taxonomy" id="37648"/>
    <lineage>
        <taxon>Eukaryota</taxon>
        <taxon>Viridiplantae</taxon>
        <taxon>Streptophyta</taxon>
        <taxon>Embryophyta</taxon>
        <taxon>Tracheophyta</taxon>
        <taxon>Spermatophyta</taxon>
        <taxon>Magnoliopsida</taxon>
        <taxon>eudicotyledons</taxon>
        <taxon>Gunneridae</taxon>
        <taxon>Pentapetalae</taxon>
        <taxon>rosids</taxon>
        <taxon>fabids</taxon>
        <taxon>Cucurbitales</taxon>
        <taxon>Cucurbitaceae</taxon>
        <taxon>Cucurbiteae</taxon>
        <taxon>Cucurbita</taxon>
    </lineage>
</organism>
<dbReference type="Pfam" id="PF10613">
    <property type="entry name" value="Lig_chan-Glu_bd"/>
    <property type="match status" value="1"/>
</dbReference>
<evidence type="ECO:0000256" key="11">
    <source>
        <dbReference type="ARBA" id="ARBA00023180"/>
    </source>
</evidence>
<dbReference type="FunFam" id="1.10.287.70:FF:000037">
    <property type="entry name" value="Glutamate receptor"/>
    <property type="match status" value="1"/>
</dbReference>
<dbReference type="InterPro" id="IPR001320">
    <property type="entry name" value="Iontro_rcpt_C"/>
</dbReference>
<evidence type="ECO:0000256" key="14">
    <source>
        <dbReference type="ARBA" id="ARBA00049638"/>
    </source>
</evidence>
<proteinExistence type="inferred from homology"/>
<name>A0AAV6MT03_9ROSI</name>
<feature type="transmembrane region" description="Helical" evidence="16">
    <location>
        <begin position="804"/>
        <end position="828"/>
    </location>
</feature>
<evidence type="ECO:0000256" key="15">
    <source>
        <dbReference type="PROSITE-ProRule" id="PRU00047"/>
    </source>
</evidence>
<evidence type="ECO:0000256" key="1">
    <source>
        <dbReference type="ARBA" id="ARBA00004141"/>
    </source>
</evidence>
<keyword evidence="15" id="KW-0863">Zinc-finger</keyword>
<dbReference type="CDD" id="cd16620">
    <property type="entry name" value="vRING-HC-C4C4_RBBP6"/>
    <property type="match status" value="1"/>
</dbReference>
<feature type="chain" id="PRO_5043966833" evidence="17">
    <location>
        <begin position="28"/>
        <end position="1591"/>
    </location>
</feature>
<keyword evidence="13" id="KW-0407">Ion channel</keyword>
<dbReference type="InterPro" id="IPR001841">
    <property type="entry name" value="Znf_RING"/>
</dbReference>
<accession>A0AAV6MT03</accession>
<keyword evidence="10 20" id="KW-0675">Receptor</keyword>
<evidence type="ECO:0000313" key="20">
    <source>
        <dbReference type="EMBL" id="KAG6585770.1"/>
    </source>
</evidence>
<dbReference type="InterPro" id="IPR001878">
    <property type="entry name" value="Znf_CCHC"/>
</dbReference>
<dbReference type="InterPro" id="IPR019594">
    <property type="entry name" value="Glu/Gly-bd"/>
</dbReference>
<keyword evidence="7 16" id="KW-1133">Transmembrane helix</keyword>
<comment type="subcellular location">
    <subcellularLocation>
        <location evidence="1">Membrane</location>
        <topology evidence="1">Multi-pass membrane protein</topology>
    </subcellularLocation>
</comment>
<feature type="transmembrane region" description="Helical" evidence="16">
    <location>
        <begin position="565"/>
        <end position="583"/>
    </location>
</feature>
<dbReference type="GO" id="GO:0016020">
    <property type="term" value="C:membrane"/>
    <property type="evidence" value="ECO:0007669"/>
    <property type="project" value="UniProtKB-SubCell"/>
</dbReference>
<evidence type="ECO:0000256" key="17">
    <source>
        <dbReference type="SAM" id="SignalP"/>
    </source>
</evidence>
<dbReference type="GO" id="GO:0003676">
    <property type="term" value="F:nucleic acid binding"/>
    <property type="evidence" value="ECO:0007669"/>
    <property type="project" value="InterPro"/>
</dbReference>
<evidence type="ECO:0000256" key="4">
    <source>
        <dbReference type="ARBA" id="ARBA00022448"/>
    </source>
</evidence>
<evidence type="ECO:0000256" key="13">
    <source>
        <dbReference type="ARBA" id="ARBA00023303"/>
    </source>
</evidence>
<comment type="subunit">
    <text evidence="3">May form heteromers.</text>
</comment>
<dbReference type="Pfam" id="PF00060">
    <property type="entry name" value="Lig_chan"/>
    <property type="match status" value="1"/>
</dbReference>
<evidence type="ECO:0000256" key="5">
    <source>
        <dbReference type="ARBA" id="ARBA00022692"/>
    </source>
</evidence>
<keyword evidence="5 16" id="KW-0812">Transmembrane</keyword>
<evidence type="ECO:0000259" key="18">
    <source>
        <dbReference type="PROSITE" id="PS50089"/>
    </source>
</evidence>
<dbReference type="GO" id="GO:0008270">
    <property type="term" value="F:zinc ion binding"/>
    <property type="evidence" value="ECO:0007669"/>
    <property type="project" value="UniProtKB-KW"/>
</dbReference>
<dbReference type="GO" id="GO:0015276">
    <property type="term" value="F:ligand-gated monoatomic ion channel activity"/>
    <property type="evidence" value="ECO:0007669"/>
    <property type="project" value="InterPro"/>
</dbReference>
<dbReference type="InterPro" id="IPR015683">
    <property type="entry name" value="Ionotropic_Glu_rcpt"/>
</dbReference>
<keyword evidence="6 17" id="KW-0732">Signal</keyword>
<dbReference type="CDD" id="cd19990">
    <property type="entry name" value="PBP1_GABAb_receptor_plant"/>
    <property type="match status" value="1"/>
</dbReference>
<gene>
    <name evidence="20" type="primary">GLR2.7</name>
    <name evidence="20" type="ORF">SDJN03_18503</name>
</gene>
<dbReference type="InterPro" id="IPR001828">
    <property type="entry name" value="ANF_lig-bd_rcpt"/>
</dbReference>
<keyword evidence="11" id="KW-0325">Glycoprotein</keyword>
<evidence type="ECO:0000256" key="8">
    <source>
        <dbReference type="ARBA" id="ARBA00023065"/>
    </source>
</evidence>
<evidence type="ECO:0000313" key="21">
    <source>
        <dbReference type="Proteomes" id="UP000685013"/>
    </source>
</evidence>
<keyword evidence="15" id="KW-0862">Zinc</keyword>
<comment type="function">
    <text evidence="14">Glutamate-gated receptor that probably acts as a non-selective cation channel. May be involved in light-signal transduction and calcium homeostasis via the regulation of calcium influx into cells.</text>
</comment>
<keyword evidence="8" id="KW-0406">Ion transport</keyword>
<sequence>MKPNQGSRRALWFIAGCVLLVATAGEAQNVSVGVVLDMESWVGKMGLSCIHMSLSEFYEANSHYNTRIVLHPKDSAGDVVGAAAAAVDLIKNNEVKAIFGPTTSMQTNFVIKLGHKAHVPILTFTASTPPLASYRSPYFFRPTQTDSAQVAAITALVKAYNWRQVVLIYQDDEFGDGMLPYLIDALQDVNARVPYRSVIDPTATEDQIGEELYKLMTMPTRVFLVHMQPSLAIRLFAKANKIGMMREGYAWILTDAIANLLDSMTSSVLNSMEGALGVKPYVPKSMELDRFKIKWKREFVMENSVLTDPHLDIFGLWAYDAARALAMAIEKTGARNFTFENPNGSENLTDLETLGVSRNGEKIGEALSKTKFIGLTGNYEIVNGQLQSAAFEIVNVNGNGGNRVGFWNPEKGLLSKNMTVIWPGNTAAAPKGWEIPTAGKRLRIGVPVKEGYSEFVKVNGKKVEGYCTDVFNAVIEALPYALPFDYIPFALPNGSSAGSYNDLVMQVNRGVYDGAVGDLTIVENRSKYVDFTLPFTESGVSMIVPTQANSKNKAWLFLKPLTLDLWITSFCFFVFMGFVVWILEHRINQDFRGPPTHQIGTSLWYSFCTMVFAQRETLISNLARFVVVIWFFVVFVLTQSYTASLTSLLTVQQLQPTITNINELLKTQPWVGYQDGSFVGGLLTSVGIKNLKYYGSPEELDELLRLGSSNGGIDAAFDEMPYVKLFLSMFGDKYTMGDPNYKTDGFGFAFPIGSPLVADISRAVLNVTESEKMNQLQRKWFKNEDNSWSSISKITSSRLNLSSFWGLFLIAGTAAIIALLIYFIIFFYKEQHKLSHAANEASNSSIGSKIRALLRIYDKIDLTSHTFRKSNHPQVADNKIHAIHGDSVGASPSSNYPSSPSNNSVYDTSYLVDEKFEIPSGSCVIIKRVPAGSVPSNVVHHDLFGKFQVKDTDMVISSRPVLYCFMGSYPLTDHVDVIGGTELQTNIKVHIGEGIGLEKPVVAMASVNHDCETPPELKCTLCKSLFVDAVIIGCCKYSFCEKCIHHVLLRKAKCPNCASTKSRLEDLLPNLSLRQNVADFLESQILMGNPDNAIHHDAPDEESRIEGEDMPFLSYATSRGCNQEVEEDINDSSLKRNMVDGALFGSGHPEKFGGMPQDLPPFDDCQGESQPVFGDFKHGLLINASDIPGKIQNLADFRRQKKRCRACYMCGSLDHLIRDCPVASKPHPMPLMGATPYYASPWHHVSSFSNLYGCTMPFNTSTVPEANSYWASLYGGYPAPSGYVGMRDMTAPPLRKIEEFCGGYSQSIDVSDTNKRGMIPDNRTRRAMTFINEDGCEGEDNVAKNRGLHEWDGRSRDYRMLEEKEHPHRETANDEINWLYDEKRKSSRSSKDAMINQFNGRFGLDTEGLPCNTKLLTKERSEHHHRSFREVGGRTDECCSHFSSNHHKKCKLKEDKTNMVEFDIKRQTKKHPNDTKFDLEQSFPRSRGYLSRGSKHNALTQDHHRQMSLGDPAACGIAFGSRLGSIGVGSGDSSRRPMIWPLDQYICVGAIESSTSVELDWLRVSSNGSADFHGSQEIYHLLIPYYFPSAI</sequence>
<dbReference type="SMART" id="SM00079">
    <property type="entry name" value="PBPe"/>
    <property type="match status" value="1"/>
</dbReference>
<evidence type="ECO:0000256" key="2">
    <source>
        <dbReference type="ARBA" id="ARBA00008685"/>
    </source>
</evidence>
<protein>
    <submittedName>
        <fullName evidence="20">Glutamate receptor 2.7</fullName>
    </submittedName>
</protein>
<evidence type="ECO:0000259" key="19">
    <source>
        <dbReference type="PROSITE" id="PS50158"/>
    </source>
</evidence>
<evidence type="ECO:0000256" key="16">
    <source>
        <dbReference type="SAM" id="Phobius"/>
    </source>
</evidence>
<evidence type="ECO:0000256" key="9">
    <source>
        <dbReference type="ARBA" id="ARBA00023136"/>
    </source>
</evidence>
<dbReference type="EMBL" id="JAGKQH010000012">
    <property type="protein sequence ID" value="KAG6585770.1"/>
    <property type="molecule type" value="Genomic_DNA"/>
</dbReference>
<keyword evidence="15" id="KW-0479">Metal-binding</keyword>
<evidence type="ECO:0000256" key="3">
    <source>
        <dbReference type="ARBA" id="ARBA00011095"/>
    </source>
</evidence>
<evidence type="ECO:0000256" key="7">
    <source>
        <dbReference type="ARBA" id="ARBA00022989"/>
    </source>
</evidence>
<evidence type="ECO:0000256" key="12">
    <source>
        <dbReference type="ARBA" id="ARBA00023286"/>
    </source>
</evidence>
<dbReference type="Pfam" id="PF01094">
    <property type="entry name" value="ANF_receptor"/>
    <property type="match status" value="1"/>
</dbReference>
<evidence type="ECO:0000256" key="6">
    <source>
        <dbReference type="ARBA" id="ARBA00022729"/>
    </source>
</evidence>
<keyword evidence="12" id="KW-1071">Ligand-gated ion channel</keyword>
<feature type="domain" description="CCHC-type" evidence="19">
    <location>
        <begin position="1207"/>
        <end position="1221"/>
    </location>
</feature>
<dbReference type="FunFam" id="3.40.50.2300:FF:000169">
    <property type="entry name" value="Glutamate receptor"/>
    <property type="match status" value="1"/>
</dbReference>
<reference evidence="20 21" key="1">
    <citation type="journal article" date="2021" name="Hortic Res">
        <title>The domestication of Cucurbita argyrosperma as revealed by the genome of its wild relative.</title>
        <authorList>
            <person name="Barrera-Redondo J."/>
            <person name="Sanchez-de la Vega G."/>
            <person name="Aguirre-Liguori J.A."/>
            <person name="Castellanos-Morales G."/>
            <person name="Gutierrez-Guerrero Y.T."/>
            <person name="Aguirre-Dugua X."/>
            <person name="Aguirre-Planter E."/>
            <person name="Tenaillon M.I."/>
            <person name="Lira-Saade R."/>
            <person name="Eguiarte L.E."/>
        </authorList>
    </citation>
    <scope>NUCLEOTIDE SEQUENCE [LARGE SCALE GENOMIC DNA]</scope>
    <source>
        <strain evidence="20">JBR-2021</strain>
    </source>
</reference>
<evidence type="ECO:0000256" key="10">
    <source>
        <dbReference type="ARBA" id="ARBA00023170"/>
    </source>
</evidence>
<keyword evidence="9 16" id="KW-0472">Membrane</keyword>
<dbReference type="FunFam" id="3.40.190.10:FF:000103">
    <property type="entry name" value="Glutamate receptor"/>
    <property type="match status" value="1"/>
</dbReference>
<dbReference type="PROSITE" id="PS50158">
    <property type="entry name" value="ZF_CCHC"/>
    <property type="match status" value="1"/>
</dbReference>
<feature type="non-terminal residue" evidence="20">
    <location>
        <position position="1"/>
    </location>
</feature>
<feature type="transmembrane region" description="Helical" evidence="16">
    <location>
        <begin position="622"/>
        <end position="641"/>
    </location>
</feature>
<dbReference type="PANTHER" id="PTHR34836">
    <property type="entry name" value="OS06G0188250 PROTEIN"/>
    <property type="match status" value="1"/>
</dbReference>
<dbReference type="CDD" id="cd13686">
    <property type="entry name" value="GluR_Plant"/>
    <property type="match status" value="1"/>
</dbReference>
<dbReference type="PROSITE" id="PS50089">
    <property type="entry name" value="ZF_RING_2"/>
    <property type="match status" value="1"/>
</dbReference>
<keyword evidence="21" id="KW-1185">Reference proteome</keyword>
<keyword evidence="4" id="KW-0813">Transport</keyword>
<feature type="signal peptide" evidence="17">
    <location>
        <begin position="1"/>
        <end position="27"/>
    </location>
</feature>
<dbReference type="InterPro" id="IPR044440">
    <property type="entry name" value="GABAb_receptor_plant_PBP1"/>
</dbReference>
<dbReference type="PANTHER" id="PTHR34836:SF1">
    <property type="entry name" value="OS09G0428600 PROTEIN"/>
    <property type="match status" value="1"/>
</dbReference>
<comment type="similarity">
    <text evidence="2">Belongs to the glutamate-gated ion channel (TC 1.A.10.1) family.</text>
</comment>
<feature type="domain" description="RING-type" evidence="18">
    <location>
        <begin position="1019"/>
        <end position="1057"/>
    </location>
</feature>
<dbReference type="Proteomes" id="UP000685013">
    <property type="component" value="Chromosome 12"/>
</dbReference>